<comment type="caution">
    <text evidence="7">The sequence shown here is derived from an EMBL/GenBank/DDBJ whole genome shotgun (WGS) entry which is preliminary data.</text>
</comment>
<evidence type="ECO:0000256" key="4">
    <source>
        <dbReference type="ARBA" id="ARBA00022912"/>
    </source>
</evidence>
<evidence type="ECO:0000256" key="1">
    <source>
        <dbReference type="ARBA" id="ARBA00011063"/>
    </source>
</evidence>
<sequence length="179" mass="19879">MNNNQAIKILFVCTGNVCRSPMAAAIFAKKAKEAGFEDVMLSDSAGTSDAHEGEPCDARAVLTCRRRDVQLAGHRARQIEASDFEKFDLILAMDWEVLTELQQRAPAAMRHKIQLLMRYANDIDEAIVPDPYYGLNEGFTRVYEYCSDACEGIIENFEKKAKQLLAARASVVAAEAKLS</sequence>
<dbReference type="InterPro" id="IPR023485">
    <property type="entry name" value="Ptyr_pPase"/>
</dbReference>
<dbReference type="SMART" id="SM00226">
    <property type="entry name" value="LMWPc"/>
    <property type="match status" value="1"/>
</dbReference>
<gene>
    <name evidence="7" type="ORF">HMPREF1476_01957</name>
</gene>
<dbReference type="eggNOG" id="COG0394">
    <property type="taxonomic scope" value="Bacteria"/>
</dbReference>
<dbReference type="EMBL" id="ATCF01000028">
    <property type="protein sequence ID" value="EPD98012.1"/>
    <property type="molecule type" value="Genomic_DNA"/>
</dbReference>
<feature type="active site" description="Proton donor" evidence="5">
    <location>
        <position position="130"/>
    </location>
</feature>
<protein>
    <recommendedName>
        <fullName evidence="2">protein-tyrosine-phosphatase</fullName>
        <ecNumber evidence="2">3.1.3.48</ecNumber>
    </recommendedName>
</protein>
<dbReference type="HOGENOM" id="CLU_071415_2_2_4"/>
<evidence type="ECO:0000256" key="3">
    <source>
        <dbReference type="ARBA" id="ARBA00022801"/>
    </source>
</evidence>
<dbReference type="InterPro" id="IPR036196">
    <property type="entry name" value="Ptyr_pPase_sf"/>
</dbReference>
<feature type="active site" evidence="5">
    <location>
        <position position="19"/>
    </location>
</feature>
<evidence type="ECO:0000313" key="7">
    <source>
        <dbReference type="EMBL" id="EPD98012.1"/>
    </source>
</evidence>
<reference evidence="7 8" key="1">
    <citation type="submission" date="2013-04" db="EMBL/GenBank/DDBJ databases">
        <title>The Genome Sequence of Sutterella wadsworthensis HGA0223.</title>
        <authorList>
            <consortium name="The Broad Institute Genomics Platform"/>
            <person name="Earl A."/>
            <person name="Ward D."/>
            <person name="Feldgarden M."/>
            <person name="Gevers D."/>
            <person name="Schmidt T.M."/>
            <person name="Dover J."/>
            <person name="Dai D."/>
            <person name="Walker B."/>
            <person name="Young S."/>
            <person name="Zeng Q."/>
            <person name="Gargeya S."/>
            <person name="Fitzgerald M."/>
            <person name="Haas B."/>
            <person name="Abouelleil A."/>
            <person name="Allen A.W."/>
            <person name="Alvarado L."/>
            <person name="Arachchi H.M."/>
            <person name="Berlin A.M."/>
            <person name="Chapman S.B."/>
            <person name="Gainer-Dewar J."/>
            <person name="Goldberg J."/>
            <person name="Griggs A."/>
            <person name="Gujja S."/>
            <person name="Hansen M."/>
            <person name="Howarth C."/>
            <person name="Imamovic A."/>
            <person name="Ireland A."/>
            <person name="Larimer J."/>
            <person name="McCowan C."/>
            <person name="Murphy C."/>
            <person name="Pearson M."/>
            <person name="Poon T.W."/>
            <person name="Priest M."/>
            <person name="Roberts A."/>
            <person name="Saif S."/>
            <person name="Shea T."/>
            <person name="Sisk P."/>
            <person name="Sykes S."/>
            <person name="Wortman J."/>
            <person name="Nusbaum C."/>
            <person name="Birren B."/>
        </authorList>
    </citation>
    <scope>NUCLEOTIDE SEQUENCE [LARGE SCALE GENOMIC DNA]</scope>
    <source>
        <strain evidence="7 8">HGA0223</strain>
    </source>
</reference>
<feature type="domain" description="Phosphotyrosine protein phosphatase I" evidence="6">
    <location>
        <begin position="7"/>
        <end position="156"/>
    </location>
</feature>
<dbReference type="PRINTS" id="PR00719">
    <property type="entry name" value="LMWPTPASE"/>
</dbReference>
<keyword evidence="3" id="KW-0378">Hydrolase</keyword>
<dbReference type="STRING" id="1203554.HMPREF1476_01957"/>
<dbReference type="CDD" id="cd16343">
    <property type="entry name" value="LMWPTP"/>
    <property type="match status" value="1"/>
</dbReference>
<comment type="similarity">
    <text evidence="1">Belongs to the low molecular weight phosphotyrosine protein phosphatase family.</text>
</comment>
<dbReference type="PANTHER" id="PTHR11717:SF7">
    <property type="entry name" value="LOW MOLECULAR WEIGHT PHOSPHOTYROSINE PROTEIN PHOSPHATASE"/>
    <property type="match status" value="1"/>
</dbReference>
<name>S3BV58_9BURK</name>
<keyword evidence="8" id="KW-1185">Reference proteome</keyword>
<keyword evidence="4" id="KW-0904">Protein phosphatase</keyword>
<dbReference type="InterPro" id="IPR050438">
    <property type="entry name" value="LMW_PTPase"/>
</dbReference>
<organism evidence="7 8">
    <name type="scientific">Sutterella wadsworthensis HGA0223</name>
    <dbReference type="NCBI Taxonomy" id="1203554"/>
    <lineage>
        <taxon>Bacteria</taxon>
        <taxon>Pseudomonadati</taxon>
        <taxon>Pseudomonadota</taxon>
        <taxon>Betaproteobacteria</taxon>
        <taxon>Burkholderiales</taxon>
        <taxon>Sutterellaceae</taxon>
        <taxon>Sutterella</taxon>
    </lineage>
</organism>
<dbReference type="RefSeq" id="WP_016475045.1">
    <property type="nucleotide sequence ID" value="NZ_KE150480.1"/>
</dbReference>
<dbReference type="PATRIC" id="fig|1203554.3.peg.2039"/>
<dbReference type="PANTHER" id="PTHR11717">
    <property type="entry name" value="LOW MOLECULAR WEIGHT PROTEIN TYROSINE PHOSPHATASE"/>
    <property type="match status" value="1"/>
</dbReference>
<feature type="active site" description="Nucleophile" evidence="5">
    <location>
        <position position="13"/>
    </location>
</feature>
<proteinExistence type="inferred from homology"/>
<dbReference type="Gene3D" id="3.40.50.2300">
    <property type="match status" value="1"/>
</dbReference>
<dbReference type="AlphaFoldDB" id="S3BV58"/>
<evidence type="ECO:0000259" key="6">
    <source>
        <dbReference type="SMART" id="SM00226"/>
    </source>
</evidence>
<dbReference type="InterPro" id="IPR017867">
    <property type="entry name" value="Tyr_phospatase_low_mol_wt"/>
</dbReference>
<evidence type="ECO:0000256" key="5">
    <source>
        <dbReference type="PIRSR" id="PIRSR617867-1"/>
    </source>
</evidence>
<dbReference type="Proteomes" id="UP000014400">
    <property type="component" value="Unassembled WGS sequence"/>
</dbReference>
<accession>S3BV58</accession>
<dbReference type="Pfam" id="PF01451">
    <property type="entry name" value="LMWPc"/>
    <property type="match status" value="1"/>
</dbReference>
<dbReference type="GO" id="GO:0004725">
    <property type="term" value="F:protein tyrosine phosphatase activity"/>
    <property type="evidence" value="ECO:0007669"/>
    <property type="project" value="UniProtKB-EC"/>
</dbReference>
<evidence type="ECO:0000313" key="8">
    <source>
        <dbReference type="Proteomes" id="UP000014400"/>
    </source>
</evidence>
<dbReference type="EC" id="3.1.3.48" evidence="2"/>
<evidence type="ECO:0000256" key="2">
    <source>
        <dbReference type="ARBA" id="ARBA00013064"/>
    </source>
</evidence>
<dbReference type="SUPFAM" id="SSF52788">
    <property type="entry name" value="Phosphotyrosine protein phosphatases I"/>
    <property type="match status" value="1"/>
</dbReference>